<dbReference type="RefSeq" id="XP_009226751.1">
    <property type="nucleotide sequence ID" value="XM_009228487.1"/>
</dbReference>
<dbReference type="VEuPathDB" id="FungiDB:GGTG_10613"/>
<dbReference type="AlphaFoldDB" id="J3PAT8"/>
<evidence type="ECO:0000313" key="2">
    <source>
        <dbReference type="EnsemblFungi" id="EJT71354"/>
    </source>
</evidence>
<evidence type="ECO:0000313" key="1">
    <source>
        <dbReference type="EMBL" id="EJT71354.1"/>
    </source>
</evidence>
<name>J3PAT8_GAET3</name>
<dbReference type="EnsemblFungi" id="EJT71354">
    <property type="protein sequence ID" value="EJT71354"/>
    <property type="gene ID" value="GGTG_10613"/>
</dbReference>
<dbReference type="EMBL" id="GL385400">
    <property type="protein sequence ID" value="EJT71354.1"/>
    <property type="molecule type" value="Genomic_DNA"/>
</dbReference>
<dbReference type="HOGENOM" id="CLU_030272_0_0_1"/>
<dbReference type="PANTHER" id="PTHR40619">
    <property type="entry name" value="FUNGAL STAND N-TERMINAL GOODBYE DOMAIN-CONTAINING PROTEIN"/>
    <property type="match status" value="1"/>
</dbReference>
<reference evidence="2" key="5">
    <citation type="submission" date="2018-04" db="UniProtKB">
        <authorList>
            <consortium name="EnsemblFungi"/>
        </authorList>
    </citation>
    <scope>IDENTIFICATION</scope>
    <source>
        <strain evidence="2">R3-111a-1</strain>
    </source>
</reference>
<protein>
    <recommendedName>
        <fullName evidence="4">Fungal STAND N-terminal Goodbye domain-containing protein</fullName>
    </recommendedName>
</protein>
<dbReference type="GeneID" id="20351071"/>
<sequence>MSQDISTVMRPRVLSNSAAEFVETRAQRALGAELARDQGPGPQYVSELDKFVRREDIVQADYYAESQKKVAALKTRLVDFSKKMHGLDNGYKIAHKAPEQYGMNDVLDIVRRIENKHRTLDKVMSCSGIIRRCFRAAGENSGAIEGLLSFAPNDIYGSVISGGFTLILGALERADKIRSDIYGAVADVPYKIMEVKDLLGVHIRSAELQRRADTVFVAVFDVLFAIVEELSKNLAKKGVSLIIKGSRYGTEIDDAISALEGSLNSFRIQAKICDSQRLGKMDTRVARAALAAESTEDIALENQVKLQGIENDVKSIWEKLNMIEKVGLLTLEESKTRQVARDSVYQVNVYNQLYMLCTGSPIFDDRVGNLNVAQYRRRVEDLEQSDQRRAQRNKETVKKWLVRLDNAHLPTTADQESIIDQFKASVQAEQDKVQYLLMSEQLGTWIKTHESMVLILQNKSGPSLYDAVSFVSAFMYRSLCALYLSSCPVLGFFSGCRAVDDSTSSGTAGPDGMLATLLAQLLDRVEGRDDVDISSLGDPPRVLAGNSTDRVAFLADRLRQLMGVLPKGDSVIIVLDSVWHMAGDEEDQDAALAHVLDLVPWAEETSGVVVKILATNFLSHRPWESHEGDDGRFAYLELPEHVDSGGIVINPENLDACRDFARELELA</sequence>
<reference evidence="1" key="3">
    <citation type="submission" date="2010-09" db="EMBL/GenBank/DDBJ databases">
        <title>Annotation of Gaeumannomyces graminis var. tritici R3-111a-1.</title>
        <authorList>
            <consortium name="The Broad Institute Genome Sequencing Platform"/>
            <person name="Ma L.-J."/>
            <person name="Dead R."/>
            <person name="Young S.K."/>
            <person name="Zeng Q."/>
            <person name="Gargeya S."/>
            <person name="Fitzgerald M."/>
            <person name="Haas B."/>
            <person name="Abouelleil A."/>
            <person name="Alvarado L."/>
            <person name="Arachchi H.M."/>
            <person name="Berlin A."/>
            <person name="Brown A."/>
            <person name="Chapman S.B."/>
            <person name="Chen Z."/>
            <person name="Dunbar C."/>
            <person name="Freedman E."/>
            <person name="Gearin G."/>
            <person name="Gellesch M."/>
            <person name="Goldberg J."/>
            <person name="Griggs A."/>
            <person name="Gujja S."/>
            <person name="Heiman D."/>
            <person name="Howarth C."/>
            <person name="Larson L."/>
            <person name="Lui A."/>
            <person name="MacDonald P.J.P."/>
            <person name="Mehta T."/>
            <person name="Montmayeur A."/>
            <person name="Murphy C."/>
            <person name="Neiman D."/>
            <person name="Pearson M."/>
            <person name="Priest M."/>
            <person name="Roberts A."/>
            <person name="Saif S."/>
            <person name="Shea T."/>
            <person name="Shenoy N."/>
            <person name="Sisk P."/>
            <person name="Stolte C."/>
            <person name="Sykes S."/>
            <person name="Yandava C."/>
            <person name="Wortman J."/>
            <person name="Nusbaum C."/>
            <person name="Birren B."/>
        </authorList>
    </citation>
    <scope>NUCLEOTIDE SEQUENCE</scope>
    <source>
        <strain evidence="1">R3-111a-1</strain>
    </source>
</reference>
<dbReference type="eggNOG" id="ENOG502R8UH">
    <property type="taxonomic scope" value="Eukaryota"/>
</dbReference>
<proteinExistence type="predicted"/>
<dbReference type="Proteomes" id="UP000006039">
    <property type="component" value="Unassembled WGS sequence"/>
</dbReference>
<reference evidence="2" key="4">
    <citation type="journal article" date="2015" name="G3 (Bethesda)">
        <title>Genome sequences of three phytopathogenic species of the Magnaporthaceae family of fungi.</title>
        <authorList>
            <person name="Okagaki L.H."/>
            <person name="Nunes C.C."/>
            <person name="Sailsbery J."/>
            <person name="Clay B."/>
            <person name="Brown D."/>
            <person name="John T."/>
            <person name="Oh Y."/>
            <person name="Young N."/>
            <person name="Fitzgerald M."/>
            <person name="Haas B.J."/>
            <person name="Zeng Q."/>
            <person name="Young S."/>
            <person name="Adiconis X."/>
            <person name="Fan L."/>
            <person name="Levin J.Z."/>
            <person name="Mitchell T.K."/>
            <person name="Okubara P.A."/>
            <person name="Farman M.L."/>
            <person name="Kohn L.M."/>
            <person name="Birren B."/>
            <person name="Ma L.-J."/>
            <person name="Dean R.A."/>
        </authorList>
    </citation>
    <scope>NUCLEOTIDE SEQUENCE</scope>
    <source>
        <strain evidence="2">R3-111a-1</strain>
    </source>
</reference>
<keyword evidence="3" id="KW-1185">Reference proteome</keyword>
<gene>
    <name evidence="2" type="primary">20351071</name>
    <name evidence="1" type="ORF">GGTG_10613</name>
</gene>
<reference evidence="1" key="2">
    <citation type="submission" date="2010-07" db="EMBL/GenBank/DDBJ databases">
        <authorList>
            <consortium name="The Broad Institute Genome Sequencing Platform"/>
            <consortium name="Broad Institute Genome Sequencing Center for Infectious Disease"/>
            <person name="Ma L.-J."/>
            <person name="Dead R."/>
            <person name="Young S."/>
            <person name="Zeng Q."/>
            <person name="Koehrsen M."/>
            <person name="Alvarado L."/>
            <person name="Berlin A."/>
            <person name="Chapman S.B."/>
            <person name="Chen Z."/>
            <person name="Freedman E."/>
            <person name="Gellesch M."/>
            <person name="Goldberg J."/>
            <person name="Griggs A."/>
            <person name="Gujja S."/>
            <person name="Heilman E.R."/>
            <person name="Heiman D."/>
            <person name="Hepburn T."/>
            <person name="Howarth C."/>
            <person name="Jen D."/>
            <person name="Larson L."/>
            <person name="Mehta T."/>
            <person name="Neiman D."/>
            <person name="Pearson M."/>
            <person name="Roberts A."/>
            <person name="Saif S."/>
            <person name="Shea T."/>
            <person name="Shenoy N."/>
            <person name="Sisk P."/>
            <person name="Stolte C."/>
            <person name="Sykes S."/>
            <person name="Walk T."/>
            <person name="White J."/>
            <person name="Yandava C."/>
            <person name="Haas B."/>
            <person name="Nusbaum C."/>
            <person name="Birren B."/>
        </authorList>
    </citation>
    <scope>NUCLEOTIDE SEQUENCE</scope>
    <source>
        <strain evidence="1">R3-111a-1</strain>
    </source>
</reference>
<dbReference type="OrthoDB" id="5419927at2759"/>
<organism evidence="1">
    <name type="scientific">Gaeumannomyces tritici (strain R3-111a-1)</name>
    <name type="common">Wheat and barley take-all root rot fungus</name>
    <name type="synonym">Gaeumannomyces graminis var. tritici</name>
    <dbReference type="NCBI Taxonomy" id="644352"/>
    <lineage>
        <taxon>Eukaryota</taxon>
        <taxon>Fungi</taxon>
        <taxon>Dikarya</taxon>
        <taxon>Ascomycota</taxon>
        <taxon>Pezizomycotina</taxon>
        <taxon>Sordariomycetes</taxon>
        <taxon>Sordariomycetidae</taxon>
        <taxon>Magnaporthales</taxon>
        <taxon>Magnaporthaceae</taxon>
        <taxon>Gaeumannomyces</taxon>
    </lineage>
</organism>
<dbReference type="PANTHER" id="PTHR40619:SF3">
    <property type="entry name" value="FUNGAL STAND N-TERMINAL GOODBYE DOMAIN-CONTAINING PROTEIN"/>
    <property type="match status" value="1"/>
</dbReference>
<evidence type="ECO:0000313" key="3">
    <source>
        <dbReference type="Proteomes" id="UP000006039"/>
    </source>
</evidence>
<reference evidence="3" key="1">
    <citation type="submission" date="2010-07" db="EMBL/GenBank/DDBJ databases">
        <title>The genome sequence of Gaeumannomyces graminis var. tritici strain R3-111a-1.</title>
        <authorList>
            <consortium name="The Broad Institute Genome Sequencing Platform"/>
            <person name="Ma L.-J."/>
            <person name="Dead R."/>
            <person name="Young S."/>
            <person name="Zeng Q."/>
            <person name="Koehrsen M."/>
            <person name="Alvarado L."/>
            <person name="Berlin A."/>
            <person name="Chapman S.B."/>
            <person name="Chen Z."/>
            <person name="Freedman E."/>
            <person name="Gellesch M."/>
            <person name="Goldberg J."/>
            <person name="Griggs A."/>
            <person name="Gujja S."/>
            <person name="Heilman E.R."/>
            <person name="Heiman D."/>
            <person name="Hepburn T."/>
            <person name="Howarth C."/>
            <person name="Jen D."/>
            <person name="Larson L."/>
            <person name="Mehta T."/>
            <person name="Neiman D."/>
            <person name="Pearson M."/>
            <person name="Roberts A."/>
            <person name="Saif S."/>
            <person name="Shea T."/>
            <person name="Shenoy N."/>
            <person name="Sisk P."/>
            <person name="Stolte C."/>
            <person name="Sykes S."/>
            <person name="Walk T."/>
            <person name="White J."/>
            <person name="Yandava C."/>
            <person name="Haas B."/>
            <person name="Nusbaum C."/>
            <person name="Birren B."/>
        </authorList>
    </citation>
    <scope>NUCLEOTIDE SEQUENCE [LARGE SCALE GENOMIC DNA]</scope>
    <source>
        <strain evidence="3">R3-111a-1</strain>
    </source>
</reference>
<accession>J3PAT8</accession>
<evidence type="ECO:0008006" key="4">
    <source>
        <dbReference type="Google" id="ProtNLM"/>
    </source>
</evidence>